<dbReference type="EMBL" id="BART01019681">
    <property type="protein sequence ID" value="GAG94911.1"/>
    <property type="molecule type" value="Genomic_DNA"/>
</dbReference>
<evidence type="ECO:0000256" key="4">
    <source>
        <dbReference type="ARBA" id="ARBA00023139"/>
    </source>
</evidence>
<dbReference type="PANTHER" id="PTHR43649">
    <property type="entry name" value="ARABINOSE-BINDING PROTEIN-RELATED"/>
    <property type="match status" value="1"/>
</dbReference>
<feature type="non-terminal residue" evidence="6">
    <location>
        <position position="1"/>
    </location>
</feature>
<proteinExistence type="predicted"/>
<keyword evidence="5" id="KW-0449">Lipoprotein</keyword>
<accession>X1DER5</accession>
<keyword evidence="2" id="KW-0732">Signal</keyword>
<keyword evidence="3" id="KW-0472">Membrane</keyword>
<evidence type="ECO:0000256" key="5">
    <source>
        <dbReference type="ARBA" id="ARBA00023288"/>
    </source>
</evidence>
<evidence type="ECO:0000256" key="3">
    <source>
        <dbReference type="ARBA" id="ARBA00023136"/>
    </source>
</evidence>
<evidence type="ECO:0000256" key="2">
    <source>
        <dbReference type="ARBA" id="ARBA00022729"/>
    </source>
</evidence>
<keyword evidence="4" id="KW-0564">Palmitate</keyword>
<gene>
    <name evidence="6" type="ORF">S01H4_36766</name>
</gene>
<dbReference type="InterPro" id="IPR050490">
    <property type="entry name" value="Bact_solute-bd_prot1"/>
</dbReference>
<reference evidence="6" key="1">
    <citation type="journal article" date="2014" name="Front. Microbiol.">
        <title>High frequency of phylogenetically diverse reductive dehalogenase-homologous genes in deep subseafloor sedimentary metagenomes.</title>
        <authorList>
            <person name="Kawai M."/>
            <person name="Futagami T."/>
            <person name="Toyoda A."/>
            <person name="Takaki Y."/>
            <person name="Nishi S."/>
            <person name="Hori S."/>
            <person name="Arai W."/>
            <person name="Tsubouchi T."/>
            <person name="Morono Y."/>
            <person name="Uchiyama I."/>
            <person name="Ito T."/>
            <person name="Fujiyama A."/>
            <person name="Inagaki F."/>
            <person name="Takami H."/>
        </authorList>
    </citation>
    <scope>NUCLEOTIDE SEQUENCE</scope>
    <source>
        <strain evidence="6">Expedition CK06-06</strain>
    </source>
</reference>
<dbReference type="AlphaFoldDB" id="X1DER5"/>
<dbReference type="PANTHER" id="PTHR43649:SF33">
    <property type="entry name" value="POLYGALACTURONAN_RHAMNOGALACTURONAN-BINDING PROTEIN YTCQ"/>
    <property type="match status" value="1"/>
</dbReference>
<protein>
    <recommendedName>
        <fullName evidence="7">Extracellular solute-binding protein</fullName>
    </recommendedName>
</protein>
<name>X1DER5_9ZZZZ</name>
<organism evidence="6">
    <name type="scientific">marine sediment metagenome</name>
    <dbReference type="NCBI Taxonomy" id="412755"/>
    <lineage>
        <taxon>unclassified sequences</taxon>
        <taxon>metagenomes</taxon>
        <taxon>ecological metagenomes</taxon>
    </lineage>
</organism>
<evidence type="ECO:0000256" key="1">
    <source>
        <dbReference type="ARBA" id="ARBA00022475"/>
    </source>
</evidence>
<evidence type="ECO:0000313" key="6">
    <source>
        <dbReference type="EMBL" id="GAG94911.1"/>
    </source>
</evidence>
<dbReference type="InterPro" id="IPR006059">
    <property type="entry name" value="SBP"/>
</dbReference>
<comment type="caution">
    <text evidence="6">The sequence shown here is derived from an EMBL/GenBank/DDBJ whole genome shotgun (WGS) entry which is preliminary data.</text>
</comment>
<dbReference type="Gene3D" id="3.40.190.10">
    <property type="entry name" value="Periplasmic binding protein-like II"/>
    <property type="match status" value="1"/>
</dbReference>
<dbReference type="Pfam" id="PF13416">
    <property type="entry name" value="SBP_bac_8"/>
    <property type="match status" value="1"/>
</dbReference>
<keyword evidence="1" id="KW-1003">Cell membrane</keyword>
<dbReference type="SUPFAM" id="SSF53850">
    <property type="entry name" value="Periplasmic binding protein-like II"/>
    <property type="match status" value="1"/>
</dbReference>
<sequence>SKAVRDYAARSFEELTGIKVEFEVTSWDEMYTKSISDISRGTGIYDFIYVEQDIIYAYLVKDWLTDMTEIMESKPQLTDPDLDIDDFTTFIDYFKDADGHVFGIPFEAFLKSYVYRKDLFEDSEIRTAFKAEYGWDLRPPKDWDEYTQIAKFFTAWGKKKGIDLYGHVAQAKTHPCVAYEMVESIWPAWGIYNWGINLEKWRATVENGGTLNSKRAKEAFRWYIDMLKYAPPVYFFHHHYSLKISA</sequence>
<evidence type="ECO:0008006" key="7">
    <source>
        <dbReference type="Google" id="ProtNLM"/>
    </source>
</evidence>